<evidence type="ECO:0000313" key="7">
    <source>
        <dbReference type="EMBL" id="PAN26525.1"/>
    </source>
</evidence>
<accession>A0A2S3HN32</accession>
<dbReference type="PANTHER" id="PTHR22836">
    <property type="entry name" value="WD40 REPEAT PROTEIN"/>
    <property type="match status" value="1"/>
</dbReference>
<comment type="subcellular location">
    <subcellularLocation>
        <location evidence="1">Nucleus</location>
    </subcellularLocation>
</comment>
<dbReference type="CDD" id="cd00200">
    <property type="entry name" value="WD40"/>
    <property type="match status" value="1"/>
</dbReference>
<keyword evidence="2 5" id="KW-0853">WD repeat</keyword>
<dbReference type="GO" id="GO:0005847">
    <property type="term" value="C:mRNA cleavage and polyadenylation specificity factor complex"/>
    <property type="evidence" value="ECO:0007669"/>
    <property type="project" value="TreeGrafter"/>
</dbReference>
<name>A0A2S3HN32_9POAL</name>
<reference evidence="7" key="1">
    <citation type="submission" date="2018-04" db="EMBL/GenBank/DDBJ databases">
        <title>WGS assembly of Panicum hallii.</title>
        <authorList>
            <person name="Lovell J."/>
            <person name="Jenkins J."/>
            <person name="Lowry D."/>
            <person name="Mamidi S."/>
            <person name="Sreedasyam A."/>
            <person name="Weng X."/>
            <person name="Barry K."/>
            <person name="Bonette J."/>
            <person name="Campitelli B."/>
            <person name="Daum C."/>
            <person name="Gordon S."/>
            <person name="Gould B."/>
            <person name="Lipzen A."/>
            <person name="Macqueen A."/>
            <person name="Palacio-Mejia J."/>
            <person name="Plott C."/>
            <person name="Shakirov E."/>
            <person name="Shu S."/>
            <person name="Yoshinaga Y."/>
            <person name="Zane M."/>
            <person name="Rokhsar D."/>
            <person name="Grimwood J."/>
            <person name="Schmutz J."/>
            <person name="Juenger T."/>
        </authorList>
    </citation>
    <scope>NUCLEOTIDE SEQUENCE [LARGE SCALE GENOMIC DNA]</scope>
    <source>
        <strain evidence="7">FIL2</strain>
    </source>
</reference>
<protein>
    <submittedName>
        <fullName evidence="7">Uncharacterized protein</fullName>
    </submittedName>
</protein>
<dbReference type="FunFam" id="2.130.10.10:FF:000237">
    <property type="entry name" value="Flowering time control protein FY"/>
    <property type="match status" value="1"/>
</dbReference>
<dbReference type="Gramene" id="PAN26525">
    <property type="protein sequence ID" value="PAN26525"/>
    <property type="gene ID" value="PAHAL_5G018800"/>
</dbReference>
<dbReference type="SUPFAM" id="SSF50978">
    <property type="entry name" value="WD40 repeat-like"/>
    <property type="match status" value="1"/>
</dbReference>
<dbReference type="FunFam" id="2.130.10.10:FF:000409">
    <property type="entry name" value="Flowering time control protein FY"/>
    <property type="match status" value="1"/>
</dbReference>
<dbReference type="InterPro" id="IPR001680">
    <property type="entry name" value="WD40_rpt"/>
</dbReference>
<keyword evidence="3" id="KW-0677">Repeat</keyword>
<keyword evidence="4" id="KW-0539">Nucleus</keyword>
<feature type="repeat" description="WD" evidence="5">
    <location>
        <begin position="228"/>
        <end position="269"/>
    </location>
</feature>
<feature type="repeat" description="WD" evidence="5">
    <location>
        <begin position="186"/>
        <end position="218"/>
    </location>
</feature>
<dbReference type="InterPro" id="IPR015943">
    <property type="entry name" value="WD40/YVTN_repeat-like_dom_sf"/>
</dbReference>
<evidence type="ECO:0000256" key="2">
    <source>
        <dbReference type="ARBA" id="ARBA00022574"/>
    </source>
</evidence>
<dbReference type="PROSITE" id="PS50294">
    <property type="entry name" value="WD_REPEATS_REGION"/>
    <property type="match status" value="6"/>
</dbReference>
<organism evidence="7">
    <name type="scientific">Panicum hallii</name>
    <dbReference type="NCBI Taxonomy" id="206008"/>
    <lineage>
        <taxon>Eukaryota</taxon>
        <taxon>Viridiplantae</taxon>
        <taxon>Streptophyta</taxon>
        <taxon>Embryophyta</taxon>
        <taxon>Tracheophyta</taxon>
        <taxon>Spermatophyta</taxon>
        <taxon>Magnoliopsida</taxon>
        <taxon>Liliopsida</taxon>
        <taxon>Poales</taxon>
        <taxon>Poaceae</taxon>
        <taxon>PACMAD clade</taxon>
        <taxon>Panicoideae</taxon>
        <taxon>Panicodae</taxon>
        <taxon>Paniceae</taxon>
        <taxon>Panicinae</taxon>
        <taxon>Panicum</taxon>
        <taxon>Panicum sect. Panicum</taxon>
    </lineage>
</organism>
<sequence>MMQQQQQQQQLPPPPQHQPPQGGGGGEFYRGPPMRQLSAASSTNLTPEYAAHPGPPPPQQHQPPYDAYGDNFGAKRMRKPVQRRTVDYTSSVVRYVQARMWQRDARDRFTLQPTPAAVLDMLPSVAYPDNPSTSFAAKFVHSSINKNRCSINRVLWTPTGRRLITGSQSGEFTLWNGQSFNFEMILQAHDQPVRSMVWSNNENWMVTGDDGGAIKYWQSNMNNVKVNKTAHRESVRGLSFSRTDLKFCSCSDDRTVKVWDFARCQEEKSLTGHGWDVKSVDWHPTKSLLVSGGKDYLVKLWDARSGRELNSFHGHKNIVHCVKWNQNGNWVLTASKDQIIKLYDIRSMKELESFRGHTKDVTALAWHPFHEEYFVSGSFDGAIFHWLVGHEAPQVEISNAHDNSVWDLAWHPVGYLLCSGGNDHATKFWCRNRPGDLTRDRYSSGQTQGYGDQHSTFGARAMGGFQMPEPPTPGPFAPGLSRNEGTIPGIGVAMTLDGSDQGEQRPSIPGLPPGQPPLPPGDARFTEPDDAPNATAHDGPKSDASWFCSSWQCTSNGWVPKWDGKHPRSIRFVWHTEFSYGWHLQPASGTNGSTRTNDIHSRSKLLSGNGQCWPYTTPATNTAPAASRFDTTVTWSKTMLILSLEFSATPEFVKPRAISVCLGPPANSNEFCSGS</sequence>
<feature type="repeat" description="WD" evidence="5">
    <location>
        <begin position="312"/>
        <end position="353"/>
    </location>
</feature>
<gene>
    <name evidence="7" type="ORF">PAHAL_5G018800</name>
</gene>
<dbReference type="EMBL" id="CM008050">
    <property type="protein sequence ID" value="PAN26525.1"/>
    <property type="molecule type" value="Genomic_DNA"/>
</dbReference>
<feature type="region of interest" description="Disordered" evidence="6">
    <location>
        <begin position="1"/>
        <end position="72"/>
    </location>
</feature>
<dbReference type="Pfam" id="PF00400">
    <property type="entry name" value="WD40"/>
    <property type="match status" value="6"/>
</dbReference>
<dbReference type="PROSITE" id="PS50082">
    <property type="entry name" value="WD_REPEATS_2"/>
    <property type="match status" value="7"/>
</dbReference>
<dbReference type="PANTHER" id="PTHR22836:SF0">
    <property type="entry name" value="PRE-MRNA 3' END PROCESSING PROTEIN WDR33"/>
    <property type="match status" value="1"/>
</dbReference>
<dbReference type="SMART" id="SM00320">
    <property type="entry name" value="WD40"/>
    <property type="match status" value="7"/>
</dbReference>
<feature type="repeat" description="WD" evidence="5">
    <location>
        <begin position="354"/>
        <end position="386"/>
    </location>
</feature>
<feature type="repeat" description="WD" evidence="5">
    <location>
        <begin position="144"/>
        <end position="176"/>
    </location>
</feature>
<dbReference type="AlphaFoldDB" id="A0A2S3HN32"/>
<evidence type="ECO:0000256" key="1">
    <source>
        <dbReference type="ARBA" id="ARBA00004123"/>
    </source>
</evidence>
<evidence type="ECO:0000256" key="3">
    <source>
        <dbReference type="ARBA" id="ARBA00022737"/>
    </source>
</evidence>
<dbReference type="Proteomes" id="UP000243499">
    <property type="component" value="Chromosome 5"/>
</dbReference>
<proteinExistence type="predicted"/>
<feature type="repeat" description="WD" evidence="5">
    <location>
        <begin position="270"/>
        <end position="311"/>
    </location>
</feature>
<evidence type="ECO:0000256" key="4">
    <source>
        <dbReference type="ARBA" id="ARBA00023242"/>
    </source>
</evidence>
<dbReference type="InterPro" id="IPR036322">
    <property type="entry name" value="WD40_repeat_dom_sf"/>
</dbReference>
<feature type="compositionally biased region" description="Low complexity" evidence="6">
    <location>
        <begin position="1"/>
        <end position="10"/>
    </location>
</feature>
<dbReference type="Gene3D" id="2.130.10.10">
    <property type="entry name" value="YVTN repeat-like/Quinoprotein amine dehydrogenase"/>
    <property type="match status" value="2"/>
</dbReference>
<feature type="region of interest" description="Disordered" evidence="6">
    <location>
        <begin position="464"/>
        <end position="541"/>
    </location>
</feature>
<dbReference type="PROSITE" id="PS00678">
    <property type="entry name" value="WD_REPEATS_1"/>
    <property type="match status" value="1"/>
</dbReference>
<feature type="repeat" description="WD" evidence="5">
    <location>
        <begin position="398"/>
        <end position="429"/>
    </location>
</feature>
<feature type="compositionally biased region" description="Pro residues" evidence="6">
    <location>
        <begin position="509"/>
        <end position="520"/>
    </location>
</feature>
<dbReference type="GO" id="GO:0031124">
    <property type="term" value="P:mRNA 3'-end processing"/>
    <property type="evidence" value="ECO:0007669"/>
    <property type="project" value="InterPro"/>
</dbReference>
<dbReference type="InterPro" id="IPR019775">
    <property type="entry name" value="WD40_repeat_CS"/>
</dbReference>
<evidence type="ECO:0000256" key="6">
    <source>
        <dbReference type="SAM" id="MobiDB-lite"/>
    </source>
</evidence>
<dbReference type="InterPro" id="IPR045245">
    <property type="entry name" value="Pfs2-like"/>
</dbReference>
<evidence type="ECO:0000256" key="5">
    <source>
        <dbReference type="PROSITE-ProRule" id="PRU00221"/>
    </source>
</evidence>